<comment type="caution">
    <text evidence="1">The sequence shown here is derived from an EMBL/GenBank/DDBJ whole genome shotgun (WGS) entry which is preliminary data.</text>
</comment>
<dbReference type="Proteomes" id="UP000886469">
    <property type="component" value="Unassembled WGS sequence"/>
</dbReference>
<protein>
    <recommendedName>
        <fullName evidence="3">Cysteine-rich CWC family protein</fullName>
    </recommendedName>
</protein>
<evidence type="ECO:0008006" key="3">
    <source>
        <dbReference type="Google" id="ProtNLM"/>
    </source>
</evidence>
<dbReference type="InterPro" id="IPR032720">
    <property type="entry name" value="Cys_rich_CWC"/>
</dbReference>
<gene>
    <name evidence="1" type="ORF">E4Q08_13195</name>
</gene>
<accession>A0ABX1TAM5</accession>
<name>A0ABX1TAM5_9PROT</name>
<dbReference type="RefSeq" id="WP_169070719.1">
    <property type="nucleotide sequence ID" value="NZ_SPMX01000036.1"/>
</dbReference>
<reference evidence="1" key="1">
    <citation type="submission" date="2019-03" db="EMBL/GenBank/DDBJ databases">
        <title>Metabolic reconstructions from genomes of highly enriched 'Candidatus Accumulibacter' and 'Candidatus Competibacter' bioreactor populations.</title>
        <authorList>
            <person name="Annavajhala M.K."/>
            <person name="Welles L."/>
            <person name="Abbas B."/>
            <person name="Sorokin D."/>
            <person name="Park H."/>
            <person name="Van Loosdrecht M."/>
            <person name="Chandran K."/>
        </authorList>
    </citation>
    <scope>NUCLEOTIDE SEQUENCE</scope>
    <source>
        <strain evidence="1">SBR_L</strain>
    </source>
</reference>
<evidence type="ECO:0000313" key="1">
    <source>
        <dbReference type="EMBL" id="NMQ06134.1"/>
    </source>
</evidence>
<dbReference type="EMBL" id="SPMX01000036">
    <property type="protein sequence ID" value="NMQ06134.1"/>
    <property type="molecule type" value="Genomic_DNA"/>
</dbReference>
<dbReference type="Pfam" id="PF14375">
    <property type="entry name" value="Cys_rich_CWC"/>
    <property type="match status" value="1"/>
</dbReference>
<keyword evidence="2" id="KW-1185">Reference proteome</keyword>
<organism evidence="1 2">
    <name type="scientific">Candidatus Accumulibacter contiguus</name>
    <dbReference type="NCBI Taxonomy" id="2954381"/>
    <lineage>
        <taxon>Bacteria</taxon>
        <taxon>Pseudomonadati</taxon>
        <taxon>Pseudomonadota</taxon>
        <taxon>Betaproteobacteria</taxon>
        <taxon>Candidatus Accumulibacter</taxon>
    </lineage>
</organism>
<sequence length="69" mass="7158">MPILPENTMTTRCTDCGTAFVCGAVVGHSTCWCMEKPTLTLEPGAAAVGCYCSTCLEQRLSAQTSAPAA</sequence>
<proteinExistence type="predicted"/>
<evidence type="ECO:0000313" key="2">
    <source>
        <dbReference type="Proteomes" id="UP000886469"/>
    </source>
</evidence>